<reference evidence="2 3" key="1">
    <citation type="submission" date="2020-08" db="EMBL/GenBank/DDBJ databases">
        <title>Genomic Encyclopedia of Type Strains, Phase IV (KMG-IV): sequencing the most valuable type-strain genomes for metagenomic binning, comparative biology and taxonomic classification.</title>
        <authorList>
            <person name="Goeker M."/>
        </authorList>
    </citation>
    <scope>NUCLEOTIDE SEQUENCE [LARGE SCALE GENOMIC DNA]</scope>
    <source>
        <strain evidence="2 3">DSM 27026</strain>
    </source>
</reference>
<feature type="domain" description="Phasin" evidence="1">
    <location>
        <begin position="68"/>
        <end position="167"/>
    </location>
</feature>
<sequence length="178" mass="18579">MSATKAKASTAAADTAAATIESATEASVKGFEKSLSAVREGIEKATKGLESSQAKLKEGVEKAVKTSEEMLAFSQGNLEAFVKATQIYATGFQDLSKHLAATSKESIEESVAFGKSLIGVKSVKEAVDLQTSYTKASIEKAVAESNKLADAAVKLTEQAIAPLTARVTLAVETFGKTR</sequence>
<dbReference type="InterPro" id="IPR010127">
    <property type="entry name" value="Phasin_subfam-1"/>
</dbReference>
<dbReference type="AlphaFoldDB" id="A0A840VAN9"/>
<evidence type="ECO:0000313" key="3">
    <source>
        <dbReference type="Proteomes" id="UP000553706"/>
    </source>
</evidence>
<evidence type="ECO:0000259" key="1">
    <source>
        <dbReference type="Pfam" id="PF09361"/>
    </source>
</evidence>
<dbReference type="InterPro" id="IPR018968">
    <property type="entry name" value="Phasin"/>
</dbReference>
<keyword evidence="3" id="KW-1185">Reference proteome</keyword>
<protein>
    <submittedName>
        <fullName evidence="2">Phasin family protein</fullName>
    </submittedName>
</protein>
<organism evidence="2 3">
    <name type="scientific">Acidocella aromatica</name>
    <dbReference type="NCBI Taxonomy" id="1303579"/>
    <lineage>
        <taxon>Bacteria</taxon>
        <taxon>Pseudomonadati</taxon>
        <taxon>Pseudomonadota</taxon>
        <taxon>Alphaproteobacteria</taxon>
        <taxon>Acetobacterales</taxon>
        <taxon>Acidocellaceae</taxon>
        <taxon>Acidocella</taxon>
    </lineage>
</organism>
<dbReference type="Proteomes" id="UP000553706">
    <property type="component" value="Unassembled WGS sequence"/>
</dbReference>
<evidence type="ECO:0000313" key="2">
    <source>
        <dbReference type="EMBL" id="MBB5372988.1"/>
    </source>
</evidence>
<dbReference type="RefSeq" id="WP_183265995.1">
    <property type="nucleotide sequence ID" value="NZ_JACHFJ010000003.1"/>
</dbReference>
<dbReference type="EMBL" id="JACHFJ010000003">
    <property type="protein sequence ID" value="MBB5372988.1"/>
    <property type="molecule type" value="Genomic_DNA"/>
</dbReference>
<accession>A0A840VAN9</accession>
<dbReference type="Pfam" id="PF09361">
    <property type="entry name" value="Phasin_2"/>
    <property type="match status" value="1"/>
</dbReference>
<dbReference type="NCBIfam" id="TIGR01841">
    <property type="entry name" value="phasin"/>
    <property type="match status" value="1"/>
</dbReference>
<name>A0A840VAN9_9PROT</name>
<gene>
    <name evidence="2" type="ORF">HNP71_001239</name>
</gene>
<proteinExistence type="predicted"/>
<comment type="caution">
    <text evidence="2">The sequence shown here is derived from an EMBL/GenBank/DDBJ whole genome shotgun (WGS) entry which is preliminary data.</text>
</comment>